<keyword evidence="2" id="KW-1185">Reference proteome</keyword>
<dbReference type="AlphaFoldDB" id="A0AAV4AAH6"/>
<protein>
    <submittedName>
        <fullName evidence="1">Uncharacterized protein</fullName>
    </submittedName>
</protein>
<accession>A0AAV4AAH6</accession>
<dbReference type="EMBL" id="BLXT01003739">
    <property type="protein sequence ID" value="GFO04400.1"/>
    <property type="molecule type" value="Genomic_DNA"/>
</dbReference>
<dbReference type="Proteomes" id="UP000735302">
    <property type="component" value="Unassembled WGS sequence"/>
</dbReference>
<organism evidence="1 2">
    <name type="scientific">Plakobranchus ocellatus</name>
    <dbReference type="NCBI Taxonomy" id="259542"/>
    <lineage>
        <taxon>Eukaryota</taxon>
        <taxon>Metazoa</taxon>
        <taxon>Spiralia</taxon>
        <taxon>Lophotrochozoa</taxon>
        <taxon>Mollusca</taxon>
        <taxon>Gastropoda</taxon>
        <taxon>Heterobranchia</taxon>
        <taxon>Euthyneura</taxon>
        <taxon>Panpulmonata</taxon>
        <taxon>Sacoglossa</taxon>
        <taxon>Placobranchoidea</taxon>
        <taxon>Plakobranchidae</taxon>
        <taxon>Plakobranchus</taxon>
    </lineage>
</organism>
<proteinExistence type="predicted"/>
<evidence type="ECO:0000313" key="2">
    <source>
        <dbReference type="Proteomes" id="UP000735302"/>
    </source>
</evidence>
<gene>
    <name evidence="1" type="ORF">PoB_003090500</name>
</gene>
<comment type="caution">
    <text evidence="1">The sequence shown here is derived from an EMBL/GenBank/DDBJ whole genome shotgun (WGS) entry which is preliminary data.</text>
</comment>
<sequence length="95" mass="10592">MSMTVCFNNSPNSSRHIFTNAIINMMWNTISSLRAPQLIREHVVSTKQNSLPLKLSFSRWKTWASSAAPSPPGPHLSIWFLKLMVIGVHVATTGD</sequence>
<reference evidence="1 2" key="1">
    <citation type="journal article" date="2021" name="Elife">
        <title>Chloroplast acquisition without the gene transfer in kleptoplastic sea slugs, Plakobranchus ocellatus.</title>
        <authorList>
            <person name="Maeda T."/>
            <person name="Takahashi S."/>
            <person name="Yoshida T."/>
            <person name="Shimamura S."/>
            <person name="Takaki Y."/>
            <person name="Nagai Y."/>
            <person name="Toyoda A."/>
            <person name="Suzuki Y."/>
            <person name="Arimoto A."/>
            <person name="Ishii H."/>
            <person name="Satoh N."/>
            <person name="Nishiyama T."/>
            <person name="Hasebe M."/>
            <person name="Maruyama T."/>
            <person name="Minagawa J."/>
            <person name="Obokata J."/>
            <person name="Shigenobu S."/>
        </authorList>
    </citation>
    <scope>NUCLEOTIDE SEQUENCE [LARGE SCALE GENOMIC DNA]</scope>
</reference>
<name>A0AAV4AAH6_9GAST</name>
<evidence type="ECO:0000313" key="1">
    <source>
        <dbReference type="EMBL" id="GFO04400.1"/>
    </source>
</evidence>